<feature type="domain" description="Beta-mannosidase-like galactose-binding" evidence="7">
    <location>
        <begin position="39"/>
        <end position="198"/>
    </location>
</feature>
<dbReference type="PANTHER" id="PTHR43536:SF1">
    <property type="entry name" value="MANNOSYLGLYCOPROTEIN ENDO-BETA-MANNOSIDASE"/>
    <property type="match status" value="1"/>
</dbReference>
<keyword evidence="3" id="KW-0326">Glycosidase</keyword>
<dbReference type="InterPro" id="IPR013783">
    <property type="entry name" value="Ig-like_fold"/>
</dbReference>
<dbReference type="SUPFAM" id="SSF51445">
    <property type="entry name" value="(Trans)glycosidases"/>
    <property type="match status" value="2"/>
</dbReference>
<comment type="caution">
    <text evidence="8">The sequence shown here is derived from an EMBL/GenBank/DDBJ whole genome shotgun (WGS) entry which is preliminary data.</text>
</comment>
<dbReference type="Pfam" id="PF02836">
    <property type="entry name" value="Glyco_hydro_2_C"/>
    <property type="match status" value="2"/>
</dbReference>
<comment type="similarity">
    <text evidence="1">Belongs to the glycosyl hydrolase 2 family.</text>
</comment>
<dbReference type="SUPFAM" id="SSF49303">
    <property type="entry name" value="beta-Galactosidase/glucuronidase domain"/>
    <property type="match status" value="5"/>
</dbReference>
<dbReference type="EMBL" id="RDQH01000338">
    <property type="protein sequence ID" value="RXH82288.1"/>
    <property type="molecule type" value="Genomic_DNA"/>
</dbReference>
<dbReference type="STRING" id="3750.A0A498IFD6"/>
<organism evidence="8 9">
    <name type="scientific">Malus domestica</name>
    <name type="common">Apple</name>
    <name type="synonym">Pyrus malus</name>
    <dbReference type="NCBI Taxonomy" id="3750"/>
    <lineage>
        <taxon>Eukaryota</taxon>
        <taxon>Viridiplantae</taxon>
        <taxon>Streptophyta</taxon>
        <taxon>Embryophyta</taxon>
        <taxon>Tracheophyta</taxon>
        <taxon>Spermatophyta</taxon>
        <taxon>Magnoliopsida</taxon>
        <taxon>eudicotyledons</taxon>
        <taxon>Gunneridae</taxon>
        <taxon>Pentapetalae</taxon>
        <taxon>rosids</taxon>
        <taxon>fabids</taxon>
        <taxon>Rosales</taxon>
        <taxon>Rosaceae</taxon>
        <taxon>Amygdaloideae</taxon>
        <taxon>Maleae</taxon>
        <taxon>Malus</taxon>
    </lineage>
</organism>
<dbReference type="Pfam" id="PF18368">
    <property type="entry name" value="Ig_GlcNase"/>
    <property type="match status" value="2"/>
</dbReference>
<evidence type="ECO:0000259" key="5">
    <source>
        <dbReference type="Pfam" id="PF02836"/>
    </source>
</evidence>
<dbReference type="InterPro" id="IPR017853">
    <property type="entry name" value="GH"/>
</dbReference>
<evidence type="ECO:0000313" key="8">
    <source>
        <dbReference type="EMBL" id="RXH82288.1"/>
    </source>
</evidence>
<evidence type="ECO:0000259" key="4">
    <source>
        <dbReference type="Pfam" id="PF00703"/>
    </source>
</evidence>
<evidence type="ECO:0000259" key="6">
    <source>
        <dbReference type="Pfam" id="PF18368"/>
    </source>
</evidence>
<dbReference type="GO" id="GO:0005975">
    <property type="term" value="P:carbohydrate metabolic process"/>
    <property type="evidence" value="ECO:0007669"/>
    <property type="project" value="InterPro"/>
</dbReference>
<evidence type="ECO:0000256" key="1">
    <source>
        <dbReference type="ARBA" id="ARBA00007401"/>
    </source>
</evidence>
<evidence type="ECO:0008006" key="10">
    <source>
        <dbReference type="Google" id="ProtNLM"/>
    </source>
</evidence>
<accession>A0A498IFD6</accession>
<sequence>MAAIGKTKLDSGWLAARSTEVSLSGIQLTTTHPPSIGTSPWMEAVVPGTVLATLVKNKVVPDPFYGLKNESIIDIADSGREYYTFWFFTTFRCKLSGTQHLDLNFRAINYSAEVYLNGHKTVLPKGMFRRHSLDVTDVVHPGGENLLAVLVYPPDHPGSIPPEGGQGGDHEIGKDVATQYVEGWDWMCPIRDRNTGIWDEVSISVTGPVKIIDPHLVSTFFDNYKRVYLHTTTELENKSTQSAECSLNIQVTTELEGNFCLVEHVQTQHLSIPAGSRVHYTFPEGYGESDLWGQLFGFRKIHSYIDTVTGGRLFKVNGQPIFIRGGNWILSDGLLRLSKKRYKTDIKFHADMNFNMIRCWGGGLAERPDFYHYCDIYGLLVWQEFWITGDVDGRGIPVSNPDGPLDHDLFLLSARDTVKLLRNHPSLALWVGGNEQVPPDDINTALKNDLRLHPHFEKSVNESGKSTEDLSPVLRDPSQYLDGTRVYIQGSMWDGFANGKGDFTDGPYEIQNPEDFFKDDYYKYGFNPEVGSVGMPVSATIRATMPPEGWQIPLFKKVSEYYEEVPNPIWEYHKYIPYSKPGKVHDQILLYGSQPKDLDDFCLKAQLVNYIQYRALLEGWTSRMWTKYTGVLIWKTQNPWTGLRGQFYDHLLDQTAGFYGCRCAAEPIHVQLNLATYLIEVVNTTSEELSDIAIEASVWDLEGTCPYYKVHEMVSVPPKRTVPIAEMIYPKSKNPKPVYFLLLKLYHKSDYRIISRNFYWLHLSGGDYKLLEPYRKKTVPLKFTSAVFIKGTTYEMHIRVQNTSKKPDAKTLTYQNNFTTKQGDGDFDTASVDCVQDGAGAKNEVSWLQKISRRFAMETDDLKVAEINGANIGVAFFLHFSVHGVKKNHKEGEDTRILPVHYSDNYFSLVPGEAMPIKISFEVPPGVTPRVTLAGWNYHGVHTTILDSGWIGTRDREVTVTGTQLTTTHPPSPALPWMEAVVPGTVLATLVKGKDVPDPFYALQNDYIIDISDSGRQYYTFWLFTTFRCNLSSTQFVDLNFRAINYYAEVYLNGHRKDLPRGMFQRHSLDVTDIVLPNAQNLLAIRVYPPDNPGTIPPEGGQGGDHEIGKDVAAQYVEGWDWMCPIRDRNTGIWDEVSISVTGPVKIIDPHLVSSFFDNYKRLYLHATTELENRSASVVECSLNIQVTTELEGNVCLVEHLQTQHLSIPAGSRVKYTFPELFFYKPNLWWPNGMGKQSLYNVDITVDVKGYGESDLWNQLFGFRKIESHIDTATGGRLFKVNGQPIFIRGGNWTVSDGLLRLSKERYRTAIKFHADMNLNMLRCWGGGVAERPEFYHYCDIYGLLVWQEFWITGDVNGRGKPVSNLNGPLDHDLFLLCARDTIRLLRNHPSLVLWVGGNERIPPDDINTALKHDLRLHPYFENSSNESGKIVENLSLTSEDPSQYLDGTRIYIQGSLWDGFANGKGGFTAGPYEIQNPEDFFKDGFYQYGFNPAVGSVGTPVAATIRAAMPPEAWHIPLFKKVSNGYEEVPNGMWVHFKYKPYSNPGKVHDQILLYGSPKDLDDFCLKAQLANYIQYKALLEGWTSRMWTKYTGVLIWKTQNPWPGLRGQLYDHFLDQTAGFYGCRCAAEPIHVQLNLATYFIEVVNTTSEELSDIAIEALVWDLEGTCPYYKVHEKVSMPPKRTVPIAEMKYPKSKNPRPVYFLLLKLYHKSDYRIISRNFYWLHLSGGDYKLLEPYRKKTVPLKVTSQVFIKGTTYEMHMHVKNTSKKPEPKSLTFQNNFTTNQGDGNFDVALVKATHDGADRKLEVGWFHKISRHFTKETDGLRVAEINGANIGVAFFLHFSVHGVKKDRKEGEDTRILPVHYSDNYFSLVPGEAMSIKISFEVPPGVIPRVTLDGWNYHGVHTVHSFG</sequence>
<dbReference type="SUPFAM" id="SSF49785">
    <property type="entry name" value="Galactose-binding domain-like"/>
    <property type="match status" value="2"/>
</dbReference>
<keyword evidence="2" id="KW-0378">Hydrolase</keyword>
<dbReference type="InterPro" id="IPR006103">
    <property type="entry name" value="Glyco_hydro_2_cat"/>
</dbReference>
<dbReference type="Pfam" id="PF22666">
    <property type="entry name" value="Glyco_hydro_2_N2"/>
    <property type="match status" value="2"/>
</dbReference>
<dbReference type="InterPro" id="IPR023232">
    <property type="entry name" value="Glyco_hydro_2_AS"/>
</dbReference>
<dbReference type="Gene3D" id="2.60.40.10">
    <property type="entry name" value="Immunoglobulins"/>
    <property type="match status" value="5"/>
</dbReference>
<keyword evidence="9" id="KW-1185">Reference proteome</keyword>
<evidence type="ECO:0000256" key="3">
    <source>
        <dbReference type="ARBA" id="ARBA00023295"/>
    </source>
</evidence>
<proteinExistence type="inferred from homology"/>
<dbReference type="Gene3D" id="2.60.120.260">
    <property type="entry name" value="Galactose-binding domain-like"/>
    <property type="match status" value="2"/>
</dbReference>
<dbReference type="PROSITE" id="PS00608">
    <property type="entry name" value="GLYCOSYL_HYDROL_F2_2"/>
    <property type="match status" value="2"/>
</dbReference>
<evidence type="ECO:0000256" key="2">
    <source>
        <dbReference type="ARBA" id="ARBA00022801"/>
    </source>
</evidence>
<dbReference type="InterPro" id="IPR006102">
    <property type="entry name" value="Ig-like_GH2"/>
</dbReference>
<feature type="domain" description="Beta-mannosidase-like galactose-binding" evidence="7">
    <location>
        <begin position="972"/>
        <end position="1134"/>
    </location>
</feature>
<feature type="domain" description="Exo-beta-D-glucosaminidase Ig-fold" evidence="6">
    <location>
        <begin position="1837"/>
        <end position="1901"/>
    </location>
</feature>
<dbReference type="Gene3D" id="3.20.20.80">
    <property type="entry name" value="Glycosidases"/>
    <property type="match status" value="2"/>
</dbReference>
<dbReference type="Pfam" id="PF00703">
    <property type="entry name" value="Glyco_hydro_2"/>
    <property type="match status" value="1"/>
</dbReference>
<gene>
    <name evidence="8" type="ORF">DVH24_036629</name>
</gene>
<feature type="domain" description="Exo-beta-D-glucosaminidase Ig-fold" evidence="6">
    <location>
        <begin position="874"/>
        <end position="937"/>
    </location>
</feature>
<feature type="domain" description="Glycoside hydrolase family 2 immunoglobulin-like beta-sandwich" evidence="4">
    <location>
        <begin position="1146"/>
        <end position="1264"/>
    </location>
</feature>
<reference evidence="8 9" key="1">
    <citation type="submission" date="2018-10" db="EMBL/GenBank/DDBJ databases">
        <title>A high-quality apple genome assembly.</title>
        <authorList>
            <person name="Hu J."/>
        </authorList>
    </citation>
    <scope>NUCLEOTIDE SEQUENCE [LARGE SCALE GENOMIC DNA]</scope>
    <source>
        <strain evidence="9">cv. HFTH1</strain>
        <tissue evidence="8">Young leaf</tissue>
    </source>
</reference>
<dbReference type="InterPro" id="IPR043534">
    <property type="entry name" value="EBDG/EBM"/>
</dbReference>
<feature type="domain" description="Glycoside hydrolase family 2 catalytic" evidence="5">
    <location>
        <begin position="1278"/>
        <end position="1409"/>
    </location>
</feature>
<name>A0A498IFD6_MALDO</name>
<dbReference type="InterPro" id="IPR008979">
    <property type="entry name" value="Galactose-bd-like_sf"/>
</dbReference>
<dbReference type="InterPro" id="IPR054593">
    <property type="entry name" value="Beta-mannosidase-like_N2"/>
</dbReference>
<evidence type="ECO:0000313" key="9">
    <source>
        <dbReference type="Proteomes" id="UP000290289"/>
    </source>
</evidence>
<evidence type="ECO:0000259" key="7">
    <source>
        <dbReference type="Pfam" id="PF22666"/>
    </source>
</evidence>
<dbReference type="PANTHER" id="PTHR43536">
    <property type="entry name" value="MANNOSYLGLYCOPROTEIN ENDO-BETA-MANNOSIDASE"/>
    <property type="match status" value="1"/>
</dbReference>
<dbReference type="Proteomes" id="UP000290289">
    <property type="component" value="Chromosome 12"/>
</dbReference>
<dbReference type="GO" id="GO:0004553">
    <property type="term" value="F:hydrolase activity, hydrolyzing O-glycosyl compounds"/>
    <property type="evidence" value="ECO:0007669"/>
    <property type="project" value="InterPro"/>
</dbReference>
<dbReference type="InterPro" id="IPR036156">
    <property type="entry name" value="Beta-gal/glucu_dom_sf"/>
</dbReference>
<dbReference type="InterPro" id="IPR041351">
    <property type="entry name" value="Ig_GlcNase"/>
</dbReference>
<feature type="domain" description="Glycoside hydrolase family 2 catalytic" evidence="5">
    <location>
        <begin position="312"/>
        <end position="443"/>
    </location>
</feature>
<protein>
    <recommendedName>
        <fullName evidence="10">Beta-mannosidase</fullName>
    </recommendedName>
</protein>